<proteinExistence type="predicted"/>
<evidence type="ECO:0000313" key="2">
    <source>
        <dbReference type="EMBL" id="MCI0752879.1"/>
    </source>
</evidence>
<sequence>MTEMLEPEFSRPLPFAAVPPEGRTRSLTATPEECAALARRFGILAVEQLQGELVLRPEPGGTIRVRGSLEAAVVQNCVVTLEPVPQAVREEVDWRFLPSGREPADEAAGPDEIPTENGVMELGEALAEQLSLALDPYPRAPGASLPPELTEAPDAEQEVRRNPFAVLKGGKASGQA</sequence>
<dbReference type="InterPro" id="IPR003772">
    <property type="entry name" value="YceD"/>
</dbReference>
<dbReference type="Proteomes" id="UP001201985">
    <property type="component" value="Unassembled WGS sequence"/>
</dbReference>
<reference evidence="2 3" key="1">
    <citation type="submission" date="2022-03" db="EMBL/GenBank/DDBJ databases">
        <title>Complete genome analysis of Roseomonas KG 17.1 : a prolific producer of plant growth promoters.</title>
        <authorList>
            <person name="Saadouli I."/>
            <person name="Najjari A."/>
            <person name="Mosbah A."/>
            <person name="Ouzari H.I."/>
        </authorList>
    </citation>
    <scope>NUCLEOTIDE SEQUENCE [LARGE SCALE GENOMIC DNA]</scope>
    <source>
        <strain evidence="2 3">KG17-1</strain>
    </source>
</reference>
<evidence type="ECO:0000256" key="1">
    <source>
        <dbReference type="SAM" id="MobiDB-lite"/>
    </source>
</evidence>
<protein>
    <submittedName>
        <fullName evidence="2">DUF177 domain-containing protein</fullName>
    </submittedName>
</protein>
<keyword evidence="3" id="KW-1185">Reference proteome</keyword>
<dbReference type="RefSeq" id="WP_120009256.1">
    <property type="nucleotide sequence ID" value="NZ_JALBUU010000004.1"/>
</dbReference>
<name>A0ABS9W0Q7_9PROT</name>
<dbReference type="Pfam" id="PF02620">
    <property type="entry name" value="YceD"/>
    <property type="match status" value="1"/>
</dbReference>
<evidence type="ECO:0000313" key="3">
    <source>
        <dbReference type="Proteomes" id="UP001201985"/>
    </source>
</evidence>
<feature type="region of interest" description="Disordered" evidence="1">
    <location>
        <begin position="136"/>
        <end position="176"/>
    </location>
</feature>
<comment type="caution">
    <text evidence="2">The sequence shown here is derived from an EMBL/GenBank/DDBJ whole genome shotgun (WGS) entry which is preliminary data.</text>
</comment>
<gene>
    <name evidence="2" type="ORF">MON41_03765</name>
</gene>
<accession>A0ABS9W0Q7</accession>
<dbReference type="EMBL" id="JALBUU010000004">
    <property type="protein sequence ID" value="MCI0752879.1"/>
    <property type="molecule type" value="Genomic_DNA"/>
</dbReference>
<organism evidence="2 3">
    <name type="scientific">Teichococcus vastitatis</name>
    <dbReference type="NCBI Taxonomy" id="2307076"/>
    <lineage>
        <taxon>Bacteria</taxon>
        <taxon>Pseudomonadati</taxon>
        <taxon>Pseudomonadota</taxon>
        <taxon>Alphaproteobacteria</taxon>
        <taxon>Acetobacterales</taxon>
        <taxon>Roseomonadaceae</taxon>
        <taxon>Roseomonas</taxon>
    </lineage>
</organism>